<dbReference type="InterPro" id="IPR039420">
    <property type="entry name" value="WalR-like"/>
</dbReference>
<sequence>MLADQAAANTRPEGSSPVWRVLIIEDDIATREFFAASVSRCAQLELIAAVGTVAEAAAVLGGPAERIDVMLVDLGLPDGHGLDLIGMARTLRPECEALVVSMFGDDENILSSIEAGALGYIHKDAPREDIAKTIVEMKSGASPISPMIARRVLTRLSSPPGTPAPAVPGLSNADPPARRGAAETSLALTPRERDVLELIARGFSYAEIGRLQAVTVHTIQTHIKSLYRKLAVHSKSEAIYEATRMGLLDVDRRDV</sequence>
<dbReference type="PANTHER" id="PTHR43214:SF41">
    <property type="entry name" value="NITRATE_NITRITE RESPONSE REGULATOR PROTEIN NARP"/>
    <property type="match status" value="1"/>
</dbReference>
<evidence type="ECO:0000256" key="3">
    <source>
        <dbReference type="ARBA" id="ARBA00023125"/>
    </source>
</evidence>
<dbReference type="PROSITE" id="PS50110">
    <property type="entry name" value="RESPONSE_REGULATORY"/>
    <property type="match status" value="1"/>
</dbReference>
<dbReference type="GO" id="GO:0006355">
    <property type="term" value="P:regulation of DNA-templated transcription"/>
    <property type="evidence" value="ECO:0007669"/>
    <property type="project" value="InterPro"/>
</dbReference>
<dbReference type="PROSITE" id="PS50043">
    <property type="entry name" value="HTH_LUXR_2"/>
    <property type="match status" value="1"/>
</dbReference>
<dbReference type="InterPro" id="IPR000792">
    <property type="entry name" value="Tscrpt_reg_LuxR_C"/>
</dbReference>
<dbReference type="SMART" id="SM00448">
    <property type="entry name" value="REC"/>
    <property type="match status" value="1"/>
</dbReference>
<evidence type="ECO:0000256" key="6">
    <source>
        <dbReference type="SAM" id="MobiDB-lite"/>
    </source>
</evidence>
<feature type="domain" description="Response regulatory" evidence="8">
    <location>
        <begin position="20"/>
        <end position="138"/>
    </location>
</feature>
<dbReference type="Gene3D" id="1.10.10.10">
    <property type="entry name" value="Winged helix-like DNA-binding domain superfamily/Winged helix DNA-binding domain"/>
    <property type="match status" value="1"/>
</dbReference>
<keyword evidence="4" id="KW-0804">Transcription</keyword>
<accession>A0A5C8P002</accession>
<keyword evidence="1 5" id="KW-0597">Phosphoprotein</keyword>
<dbReference type="Proteomes" id="UP000321548">
    <property type="component" value="Unassembled WGS sequence"/>
</dbReference>
<evidence type="ECO:0000259" key="7">
    <source>
        <dbReference type="PROSITE" id="PS50043"/>
    </source>
</evidence>
<evidence type="ECO:0000256" key="4">
    <source>
        <dbReference type="ARBA" id="ARBA00023163"/>
    </source>
</evidence>
<evidence type="ECO:0000313" key="9">
    <source>
        <dbReference type="EMBL" id="TXL66921.1"/>
    </source>
</evidence>
<evidence type="ECO:0000256" key="2">
    <source>
        <dbReference type="ARBA" id="ARBA00023015"/>
    </source>
</evidence>
<dbReference type="AlphaFoldDB" id="A0A5C8P002"/>
<dbReference type="InterPro" id="IPR058245">
    <property type="entry name" value="NreC/VraR/RcsB-like_REC"/>
</dbReference>
<protein>
    <submittedName>
        <fullName evidence="9">Response regulator transcription factor</fullName>
    </submittedName>
</protein>
<dbReference type="Pfam" id="PF00196">
    <property type="entry name" value="GerE"/>
    <property type="match status" value="1"/>
</dbReference>
<organism evidence="9 10">
    <name type="scientific">Zeimonas arvi</name>
    <dbReference type="NCBI Taxonomy" id="2498847"/>
    <lineage>
        <taxon>Bacteria</taxon>
        <taxon>Pseudomonadati</taxon>
        <taxon>Pseudomonadota</taxon>
        <taxon>Betaproteobacteria</taxon>
        <taxon>Burkholderiales</taxon>
        <taxon>Burkholderiaceae</taxon>
        <taxon>Zeimonas</taxon>
    </lineage>
</organism>
<keyword evidence="3" id="KW-0238">DNA-binding</keyword>
<dbReference type="EMBL" id="VDUY01000002">
    <property type="protein sequence ID" value="TXL66921.1"/>
    <property type="molecule type" value="Genomic_DNA"/>
</dbReference>
<dbReference type="GO" id="GO:0003677">
    <property type="term" value="F:DNA binding"/>
    <property type="evidence" value="ECO:0007669"/>
    <property type="project" value="UniProtKB-KW"/>
</dbReference>
<evidence type="ECO:0000256" key="1">
    <source>
        <dbReference type="ARBA" id="ARBA00022553"/>
    </source>
</evidence>
<dbReference type="SUPFAM" id="SSF46894">
    <property type="entry name" value="C-terminal effector domain of the bipartite response regulators"/>
    <property type="match status" value="1"/>
</dbReference>
<keyword evidence="10" id="KW-1185">Reference proteome</keyword>
<dbReference type="CDD" id="cd17535">
    <property type="entry name" value="REC_NarL-like"/>
    <property type="match status" value="1"/>
</dbReference>
<dbReference type="InterPro" id="IPR016032">
    <property type="entry name" value="Sig_transdc_resp-reg_C-effctor"/>
</dbReference>
<dbReference type="SUPFAM" id="SSF52172">
    <property type="entry name" value="CheY-like"/>
    <property type="match status" value="1"/>
</dbReference>
<evidence type="ECO:0000256" key="5">
    <source>
        <dbReference type="PROSITE-ProRule" id="PRU00169"/>
    </source>
</evidence>
<proteinExistence type="predicted"/>
<dbReference type="GO" id="GO:0000160">
    <property type="term" value="P:phosphorelay signal transduction system"/>
    <property type="evidence" value="ECO:0007669"/>
    <property type="project" value="InterPro"/>
</dbReference>
<name>A0A5C8P002_9BURK</name>
<dbReference type="InterPro" id="IPR011006">
    <property type="entry name" value="CheY-like_superfamily"/>
</dbReference>
<feature type="region of interest" description="Disordered" evidence="6">
    <location>
        <begin position="158"/>
        <end position="182"/>
    </location>
</feature>
<dbReference type="PRINTS" id="PR00038">
    <property type="entry name" value="HTHLUXR"/>
</dbReference>
<dbReference type="InterPro" id="IPR036388">
    <property type="entry name" value="WH-like_DNA-bd_sf"/>
</dbReference>
<dbReference type="PANTHER" id="PTHR43214">
    <property type="entry name" value="TWO-COMPONENT RESPONSE REGULATOR"/>
    <property type="match status" value="1"/>
</dbReference>
<keyword evidence="2" id="KW-0805">Transcription regulation</keyword>
<feature type="domain" description="HTH luxR-type" evidence="7">
    <location>
        <begin position="181"/>
        <end position="246"/>
    </location>
</feature>
<evidence type="ECO:0000313" key="10">
    <source>
        <dbReference type="Proteomes" id="UP000321548"/>
    </source>
</evidence>
<dbReference type="SMART" id="SM00421">
    <property type="entry name" value="HTH_LUXR"/>
    <property type="match status" value="1"/>
</dbReference>
<comment type="caution">
    <text evidence="9">The sequence shown here is derived from an EMBL/GenBank/DDBJ whole genome shotgun (WGS) entry which is preliminary data.</text>
</comment>
<gene>
    <name evidence="9" type="ORF">FHP08_04655</name>
</gene>
<dbReference type="OrthoDB" id="3623000at2"/>
<evidence type="ECO:0000259" key="8">
    <source>
        <dbReference type="PROSITE" id="PS50110"/>
    </source>
</evidence>
<feature type="modified residue" description="4-aspartylphosphate" evidence="5">
    <location>
        <position position="73"/>
    </location>
</feature>
<dbReference type="CDD" id="cd06170">
    <property type="entry name" value="LuxR_C_like"/>
    <property type="match status" value="1"/>
</dbReference>
<dbReference type="Gene3D" id="3.40.50.2300">
    <property type="match status" value="1"/>
</dbReference>
<dbReference type="Pfam" id="PF00072">
    <property type="entry name" value="Response_reg"/>
    <property type="match status" value="1"/>
</dbReference>
<reference evidence="9 10" key="1">
    <citation type="submission" date="2019-06" db="EMBL/GenBank/DDBJ databases">
        <title>Quisquiliibacterium sp. nov., isolated from a maize field.</title>
        <authorList>
            <person name="Lin S.-Y."/>
            <person name="Tsai C.-F."/>
            <person name="Young C.-C."/>
        </authorList>
    </citation>
    <scope>NUCLEOTIDE SEQUENCE [LARGE SCALE GENOMIC DNA]</scope>
    <source>
        <strain evidence="9 10">CC-CFT501</strain>
    </source>
</reference>
<dbReference type="InterPro" id="IPR001789">
    <property type="entry name" value="Sig_transdc_resp-reg_receiver"/>
</dbReference>